<dbReference type="InterPro" id="IPR000569">
    <property type="entry name" value="HECT_dom"/>
</dbReference>
<dbReference type="OMA" id="ILEQWIF"/>
<dbReference type="GO" id="GO:0006511">
    <property type="term" value="P:ubiquitin-dependent protein catabolic process"/>
    <property type="evidence" value="ECO:0007669"/>
    <property type="project" value="TreeGrafter"/>
</dbReference>
<dbReference type="GO" id="GO:0005737">
    <property type="term" value="C:cytoplasm"/>
    <property type="evidence" value="ECO:0007669"/>
    <property type="project" value="TreeGrafter"/>
</dbReference>
<dbReference type="PANTHER" id="PTHR11254:SF67">
    <property type="entry name" value="E3 UBIQUITIN-PROTEIN LIGASE HUWE1"/>
    <property type="match status" value="1"/>
</dbReference>
<dbReference type="SMART" id="SM00119">
    <property type="entry name" value="HECTc"/>
    <property type="match status" value="1"/>
</dbReference>
<evidence type="ECO:0000256" key="3">
    <source>
        <dbReference type="SAM" id="Coils"/>
    </source>
</evidence>
<reference evidence="5" key="1">
    <citation type="submission" date="2021-01" db="EMBL/GenBank/DDBJ databases">
        <authorList>
            <consortium name="Genoscope - CEA"/>
            <person name="William W."/>
        </authorList>
    </citation>
    <scope>NUCLEOTIDE SEQUENCE</scope>
</reference>
<keyword evidence="6" id="KW-1185">Reference proteome</keyword>
<evidence type="ECO:0000259" key="4">
    <source>
        <dbReference type="PROSITE" id="PS50237"/>
    </source>
</evidence>
<comment type="caution">
    <text evidence="5">The sequence shown here is derived from an EMBL/GenBank/DDBJ whole genome shotgun (WGS) entry which is preliminary data.</text>
</comment>
<feature type="active site" description="Glycyl thioester intermediate" evidence="2">
    <location>
        <position position="3092"/>
    </location>
</feature>
<keyword evidence="1" id="KW-0808">Transferase</keyword>
<dbReference type="PROSITE" id="PS50237">
    <property type="entry name" value="HECT"/>
    <property type="match status" value="1"/>
</dbReference>
<proteinExistence type="predicted"/>
<dbReference type="EMBL" id="CAJJDP010000120">
    <property type="protein sequence ID" value="CAD8199770.1"/>
    <property type="molecule type" value="Genomic_DNA"/>
</dbReference>
<keyword evidence="2" id="KW-0833">Ubl conjugation pathway</keyword>
<dbReference type="Pfam" id="PF00632">
    <property type="entry name" value="HECT"/>
    <property type="match status" value="1"/>
</dbReference>
<feature type="domain" description="HECT" evidence="4">
    <location>
        <begin position="2813"/>
        <end position="3125"/>
    </location>
</feature>
<dbReference type="PANTHER" id="PTHR11254">
    <property type="entry name" value="HECT DOMAIN UBIQUITIN-PROTEIN LIGASE"/>
    <property type="match status" value="1"/>
</dbReference>
<evidence type="ECO:0000256" key="1">
    <source>
        <dbReference type="ARBA" id="ARBA00022679"/>
    </source>
</evidence>
<dbReference type="Proteomes" id="UP000683925">
    <property type="component" value="Unassembled WGS sequence"/>
</dbReference>
<dbReference type="OrthoDB" id="2384350at2759"/>
<keyword evidence="3" id="KW-0175">Coiled coil</keyword>
<evidence type="ECO:0000313" key="5">
    <source>
        <dbReference type="EMBL" id="CAD8199770.1"/>
    </source>
</evidence>
<gene>
    <name evidence="5" type="ORF">POCTA_138.1.T1200113</name>
</gene>
<organism evidence="5 6">
    <name type="scientific">Paramecium octaurelia</name>
    <dbReference type="NCBI Taxonomy" id="43137"/>
    <lineage>
        <taxon>Eukaryota</taxon>
        <taxon>Sar</taxon>
        <taxon>Alveolata</taxon>
        <taxon>Ciliophora</taxon>
        <taxon>Intramacronucleata</taxon>
        <taxon>Oligohymenophorea</taxon>
        <taxon>Peniculida</taxon>
        <taxon>Parameciidae</taxon>
        <taxon>Paramecium</taxon>
    </lineage>
</organism>
<sequence>MDNLKSAKEYFKPKLIQEIKKKRIKELRSSPNWEHIQQVVENIQQTTYSINTIKALDDSILKALTFKDICGSDIAYHLIINFQFDQFIDIIGQVESLFTSNFNQVIQSVIKGISLIKKENNYNKILAFIKQLTSILNARRESEQDKAFKFNLDIVVSSRYNYLKSLWELKLLMNLYRLLGDFESEITKLSAIKKDLNIIKLLNSPSQERGQVSPLKIQSYFSGDVQNYIILIKEKCWDLFFRLDIATIFKPLSDGLSLYMRLLKAAPFYVLVEFHQMHNQIIKESLDSQHKGTYNILHCISENKYPIDQEFIQILQELNLGNLKRQPYNQQIPLVFYLRKQKSINQNYLNYLSTDIIDQNQSQYEGLQLLMSLYTRGMYQKQRIGECRKIVKNYNKYKKQPKQSKRKIQPGRKIIKTSYNPQKQPKQLKGKIQNFKKIKPRYKLSKSVSVKQDQFRQQLSTFSDDIKYSAQNIYENTAAIHKIYNLKGIKQDFNITQYSFSLCHFDYNISKIDQPLAIWIKDSTLLDQFLNYLEKDFCSNINQQIKEAIETLLQELKYSISIDDLIVQRKIVILNTLLKQNRTEQENERIKSQISNLLSKSQESLRKPFCSYSKYQTFQDYLIFNDLITIEEYQIDNAFESVINLLSLGLRNQDYILGLAKKVERDEQYPSLDSLLQICFQQNIIDKCSKLFNLKNQKDFLDNLIEQSFMKSSLIKTPKGIELIYQFLGYRLHIQLYKNVLYNFQEECVIKFFQLFYEREQQDYFIKQKQYTKLIISHLTQQQLGLIFYYQLQGIRVEFNINSLKYNASTIQEEIVLRQINESKNFLQVLVSNDKYSEFLQVSLKFYPLFQARDGIDYVLEALNNEAYKNLAILEQWIFDNFDECQSSNKYKNTIFIFLRHHSFLIYGAFGKASKRIDREKFNRQIKNYCNIFGRQIELQKTLKQPNIFDLKNLKKFNKSFISYLDRENTILFSQLIKEHFQSQKSSILINYVRNSENPAIPEIIHYSQNKRILEHLEYLDLITKEESEVKSIIQNLELLQKREQEGEEENSDIQINKYVILYYLTHFTNLEFIKPYFLKCNYHDIGNVFLKLLEKNSFRTVEFILLNHKGKLKEPQIQLNSSKDTYLRALGSHWSITLTANQFKDLVQNNNVQNQEKEQILELLTNSGHFEKLEYVPNWINNDNQLIELASIACSLLVKEYNWQNKKFKNASIPVFMYQKTKMNYTLTKLIDQPIETPYLFTHRLGTAKVLYNQILERNVDLKEHNKNYLLFQILFPNTNWTFDTKECDMATKFLLLIKLNLLKQNWKSYIEIIIKNAAFYYEVLYDFSEVLYAKRYTEAWNSLINMIDQLVPIYEGISKDSPTTNGLRQIQTVMHQTRTENVKNNYFAKQLEQHFEDIQFKNLEINTRLANIYYGLPFEIGTFNEVDLFVALMGRNQNSILKLLKNSSINIATLLNKYNVIQYLIKHGNEDTVIEVLKLLTSSEIVESHFFHHGLPLLTYIVFKKQYKLYNFAQKYLINQWTLKPKIIEQIIHSQIQELTIHQFAQLNSFYVYFELPIEKKLILRTSQFLIPNSHNIQLKAYRVYSILKIIFNNMPLRQLEIISLLCVQIKDDSQISLENLFKKFGKNQLIEDLFLSIYDNEKNDKKELVLDLMSELGLSCSIQLDQFNEAQLEWLYKKIYQQYGHYHFLIEKIIRLAPNSFINNDILDCPKLALIVAQHGRFDALQNLVDVQNFGQNYTKLVSAHFIKIILMVKYGQNYDPLIEPKDIDEIHLKHYVNALDFIESDQQGSISIQFMNQLIPILHVENSSIQYIDKFYGQFKSESNQIKKAFKIIIKLKEFNYELQQIELNAIAKCDYLVKNFKFQFGEKFSLVQSGQSSTIVIPFDYQENELEEFLNGLPCFYKELYESTITSKAFEKKRGIFKKKDKLVIKFEDQNLSPFYNDLRFLLPLLKEQKQPADSLEYKNEYQIKGWQQLSKKDHDDNCFVYTSDVTFTQEWAQTIFYQEPQKSEYFQKYQNQILIFFNTKIILNQVEIQYQLSNSLKQLLNLSTKGLDQKCKIELESFMKVFFMNKNLYSVYNNWYNLINGISTYPTLIAILRQILTYVCQITCMFNQNSDNNQITVKFEITDTQGISPQSHYLDEYFSFCKPSIYLENETIIVTIPVSNSGKKGERTTYLEEIFSAIDLDQFIKEQFSLKDNLDALILRYQLEEAAKETCEQFRKSNNFDLLIQLDRKDVRQQIENLNYEQQIDYLNKFKTYFQWTLNLDLQKLIAGNRFSQFYKDSLCSGKYLTKPLDIGNFSQFNVNSLQNNFGIIQNKEQFLTNAQNKRIYHVFYTKENRNHAVFCQFVKSVKNRNYFIELDLYKLKRKYNKYANLIIKSDYIKGAIYYTYEYDKSITEQNAKLVLIDFEGHYYFNQDVNFANQIQDHTTLSDNIKVTKLSFGLSFDRSNIGQNRLYFNQIDFRLRDYLETSSIQSDKSYDLQKLRVDKSQIKLDPQLAEYNGFEDKYNKKKKQRNQKLHNMLLTILSYVSDHDATPTQFEIPGQNTKLNDENLDSLTDYCKQYRKQELQTRAGELRKDRVMFYDCLNNLIKNKKVINDIKCYVQHEKFKEIVHHPEVSFNNGVCLSWTPYIKGQYDVFVNGQQMNFKFSVMASKQIQSEKFKLIKDESEFQYFVEKDLRFELYDIYNNLITRADEMPSALSVKVMSSNFTVKTRCDYNDSWCVLYIQFCNYAKPDDKMDECKLEINLDNKTIIQGKIVQIKPQPLNQKRIDSFSSKFTYGSPVQYLIIRANFLNSLAQMDNHWGLHTLKFSFLQEVANDQGGPSREFFCLFGKNLKDPQNNLCHPTHMDGFFYLSKGMLLLNDSITFAIGMLLAYAIANKLKIGISFALPFWKIICDLPLEFSDLSYVVEPQIYQSYQYLRNLKEDELFQQDIYFVNQSNEVELCENGKTKKVDCSNLEEYLQLSAQYILKGQYENVFKQLKRGFQGQFDAKLLIQNFALFEINQLIDIIDYQINKEKLLKCIHFSRKNQINENYFTQYVSEADQEKLEHLLTFVTGSKYSNLENFKIDVQTNLELQKDRLPVSRTCSNVLIIPQYPTYYDFKAKMDVALDWGLEFFGQG</sequence>
<feature type="coiled-coil region" evidence="3">
    <location>
        <begin position="1023"/>
        <end position="1057"/>
    </location>
</feature>
<name>A0A8S1XF26_PAROT</name>
<evidence type="ECO:0000313" key="6">
    <source>
        <dbReference type="Proteomes" id="UP000683925"/>
    </source>
</evidence>
<evidence type="ECO:0000256" key="2">
    <source>
        <dbReference type="PROSITE-ProRule" id="PRU00104"/>
    </source>
</evidence>
<protein>
    <recommendedName>
        <fullName evidence="4">HECT domain-containing protein</fullName>
    </recommendedName>
</protein>
<dbReference type="GO" id="GO:0061630">
    <property type="term" value="F:ubiquitin protein ligase activity"/>
    <property type="evidence" value="ECO:0007669"/>
    <property type="project" value="TreeGrafter"/>
</dbReference>
<accession>A0A8S1XF26</accession>
<dbReference type="InterPro" id="IPR050409">
    <property type="entry name" value="E3_ubiq-protein_ligase"/>
</dbReference>
<dbReference type="GO" id="GO:0000209">
    <property type="term" value="P:protein polyubiquitination"/>
    <property type="evidence" value="ECO:0007669"/>
    <property type="project" value="TreeGrafter"/>
</dbReference>